<dbReference type="EMBL" id="OC937224">
    <property type="protein sequence ID" value="CAD7661096.1"/>
    <property type="molecule type" value="Genomic_DNA"/>
</dbReference>
<accession>A0A7R9QX40</accession>
<sequence>DLQKNKCFQKVATDGFKCVDAIDSNFDATKLDTDVGIKDITERCCALSVMYDCFVSTGKKSCTASGDDYKQMIGYLDTLKEEENKGECKEHPYKAGQTKCK</sequence>
<dbReference type="AlphaFoldDB" id="A0A7R9QX40"/>
<organism evidence="1">
    <name type="scientific">Oppiella nova</name>
    <dbReference type="NCBI Taxonomy" id="334625"/>
    <lineage>
        <taxon>Eukaryota</taxon>
        <taxon>Metazoa</taxon>
        <taxon>Ecdysozoa</taxon>
        <taxon>Arthropoda</taxon>
        <taxon>Chelicerata</taxon>
        <taxon>Arachnida</taxon>
        <taxon>Acari</taxon>
        <taxon>Acariformes</taxon>
        <taxon>Sarcoptiformes</taxon>
        <taxon>Oribatida</taxon>
        <taxon>Brachypylina</taxon>
        <taxon>Oppioidea</taxon>
        <taxon>Oppiidae</taxon>
        <taxon>Oppiella</taxon>
    </lineage>
</organism>
<dbReference type="Proteomes" id="UP000728032">
    <property type="component" value="Unassembled WGS sequence"/>
</dbReference>
<gene>
    <name evidence="1" type="ORF">ONB1V03_LOCUS17657</name>
</gene>
<dbReference type="EMBL" id="CAJPVJ010022399">
    <property type="protein sequence ID" value="CAG2178232.1"/>
    <property type="molecule type" value="Genomic_DNA"/>
</dbReference>
<evidence type="ECO:0000313" key="2">
    <source>
        <dbReference type="Proteomes" id="UP000728032"/>
    </source>
</evidence>
<protein>
    <submittedName>
        <fullName evidence="1">Uncharacterized protein</fullName>
    </submittedName>
</protein>
<name>A0A7R9QX40_9ACAR</name>
<evidence type="ECO:0000313" key="1">
    <source>
        <dbReference type="EMBL" id="CAD7661096.1"/>
    </source>
</evidence>
<keyword evidence="2" id="KW-1185">Reference proteome</keyword>
<dbReference type="OrthoDB" id="10507756at2759"/>
<proteinExistence type="predicted"/>
<feature type="non-terminal residue" evidence="1">
    <location>
        <position position="101"/>
    </location>
</feature>
<reference evidence="1" key="1">
    <citation type="submission" date="2020-11" db="EMBL/GenBank/DDBJ databases">
        <authorList>
            <person name="Tran Van P."/>
        </authorList>
    </citation>
    <scope>NUCLEOTIDE SEQUENCE</scope>
</reference>